<dbReference type="EMBL" id="CAJHJT010000001">
    <property type="protein sequence ID" value="CAD6995010.1"/>
    <property type="molecule type" value="Genomic_DNA"/>
</dbReference>
<gene>
    <name evidence="1" type="ORF">CCAP1982_LOCUS3741</name>
</gene>
<proteinExistence type="predicted"/>
<organism evidence="1 2">
    <name type="scientific">Ceratitis capitata</name>
    <name type="common">Mediterranean fruit fly</name>
    <name type="synonym">Tephritis capitata</name>
    <dbReference type="NCBI Taxonomy" id="7213"/>
    <lineage>
        <taxon>Eukaryota</taxon>
        <taxon>Metazoa</taxon>
        <taxon>Ecdysozoa</taxon>
        <taxon>Arthropoda</taxon>
        <taxon>Hexapoda</taxon>
        <taxon>Insecta</taxon>
        <taxon>Pterygota</taxon>
        <taxon>Neoptera</taxon>
        <taxon>Endopterygota</taxon>
        <taxon>Diptera</taxon>
        <taxon>Brachycera</taxon>
        <taxon>Muscomorpha</taxon>
        <taxon>Tephritoidea</taxon>
        <taxon>Tephritidae</taxon>
        <taxon>Ceratitis</taxon>
        <taxon>Ceratitis</taxon>
    </lineage>
</organism>
<accession>A0A811U939</accession>
<sequence>MVVTRTNSNNFDNNNNNYCNNNNNLASHQPTYTLSMRVSAGFLGSKLQNIKCFVAFATLRRCDTLHAETLNAFVYKQQTLVWANARMMRLTGWLIGTPIAAASVAITSPRVPHCADTQLTDMSHSTCLLANRHLTMRC</sequence>
<reference evidence="1" key="1">
    <citation type="submission" date="2020-11" db="EMBL/GenBank/DDBJ databases">
        <authorList>
            <person name="Whitehead M."/>
        </authorList>
    </citation>
    <scope>NUCLEOTIDE SEQUENCE</scope>
    <source>
        <strain evidence="1">EGII</strain>
    </source>
</reference>
<evidence type="ECO:0000313" key="1">
    <source>
        <dbReference type="EMBL" id="CAD6995010.1"/>
    </source>
</evidence>
<dbReference type="AlphaFoldDB" id="A0A811U939"/>
<name>A0A811U939_CERCA</name>
<protein>
    <submittedName>
        <fullName evidence="1">(Mediterranean fruit fly) hypothetical protein</fullName>
    </submittedName>
</protein>
<comment type="caution">
    <text evidence="1">The sequence shown here is derived from an EMBL/GenBank/DDBJ whole genome shotgun (WGS) entry which is preliminary data.</text>
</comment>
<keyword evidence="2" id="KW-1185">Reference proteome</keyword>
<dbReference type="Proteomes" id="UP000606786">
    <property type="component" value="Unassembled WGS sequence"/>
</dbReference>
<evidence type="ECO:0000313" key="2">
    <source>
        <dbReference type="Proteomes" id="UP000606786"/>
    </source>
</evidence>